<feature type="region of interest" description="Disordered" evidence="1">
    <location>
        <begin position="1"/>
        <end position="29"/>
    </location>
</feature>
<evidence type="ECO:0000313" key="2">
    <source>
        <dbReference type="EMBL" id="MCI34602.1"/>
    </source>
</evidence>
<proteinExistence type="predicted"/>
<keyword evidence="3" id="KW-1185">Reference proteome</keyword>
<dbReference type="Proteomes" id="UP000265520">
    <property type="component" value="Unassembled WGS sequence"/>
</dbReference>
<evidence type="ECO:0000256" key="1">
    <source>
        <dbReference type="SAM" id="MobiDB-lite"/>
    </source>
</evidence>
<dbReference type="AlphaFoldDB" id="A0A392REP4"/>
<accession>A0A392REP4</accession>
<evidence type="ECO:0000313" key="3">
    <source>
        <dbReference type="Proteomes" id="UP000265520"/>
    </source>
</evidence>
<reference evidence="2 3" key="1">
    <citation type="journal article" date="2018" name="Front. Plant Sci.">
        <title>Red Clover (Trifolium pratense) and Zigzag Clover (T. medium) - A Picture of Genomic Similarities and Differences.</title>
        <authorList>
            <person name="Dluhosova J."/>
            <person name="Istvanek J."/>
            <person name="Nedelnik J."/>
            <person name="Repkova J."/>
        </authorList>
    </citation>
    <scope>NUCLEOTIDE SEQUENCE [LARGE SCALE GENOMIC DNA]</scope>
    <source>
        <strain evidence="3">cv. 10/8</strain>
        <tissue evidence="2">Leaf</tissue>
    </source>
</reference>
<name>A0A392REP4_9FABA</name>
<comment type="caution">
    <text evidence="2">The sequence shown here is derived from an EMBL/GenBank/DDBJ whole genome shotgun (WGS) entry which is preliminary data.</text>
</comment>
<protein>
    <submittedName>
        <fullName evidence="2">Uncharacterized protein</fullName>
    </submittedName>
</protein>
<sequence>VGENHNEELSKDKEEAKQLPKAKKWTDADNNKMMIIAEEKPDLSSADLLKEFAGKTHQLIWPKFKKAKEELETKR</sequence>
<feature type="non-terminal residue" evidence="2">
    <location>
        <position position="75"/>
    </location>
</feature>
<organism evidence="2 3">
    <name type="scientific">Trifolium medium</name>
    <dbReference type="NCBI Taxonomy" id="97028"/>
    <lineage>
        <taxon>Eukaryota</taxon>
        <taxon>Viridiplantae</taxon>
        <taxon>Streptophyta</taxon>
        <taxon>Embryophyta</taxon>
        <taxon>Tracheophyta</taxon>
        <taxon>Spermatophyta</taxon>
        <taxon>Magnoliopsida</taxon>
        <taxon>eudicotyledons</taxon>
        <taxon>Gunneridae</taxon>
        <taxon>Pentapetalae</taxon>
        <taxon>rosids</taxon>
        <taxon>fabids</taxon>
        <taxon>Fabales</taxon>
        <taxon>Fabaceae</taxon>
        <taxon>Papilionoideae</taxon>
        <taxon>50 kb inversion clade</taxon>
        <taxon>NPAAA clade</taxon>
        <taxon>Hologalegina</taxon>
        <taxon>IRL clade</taxon>
        <taxon>Trifolieae</taxon>
        <taxon>Trifolium</taxon>
    </lineage>
</organism>
<feature type="non-terminal residue" evidence="2">
    <location>
        <position position="1"/>
    </location>
</feature>
<dbReference type="EMBL" id="LXQA010215313">
    <property type="protein sequence ID" value="MCI34602.1"/>
    <property type="molecule type" value="Genomic_DNA"/>
</dbReference>